<evidence type="ECO:0000313" key="4">
    <source>
        <dbReference type="Proteomes" id="UP000250266"/>
    </source>
</evidence>
<dbReference type="AlphaFoldDB" id="A0A8E2E286"/>
<sequence>MRTNINTRRERPAVPPVSRNTELVTSAPLQQQPFYPNDPHHATPKETSYRTNGRLSLKLEEPNLIRPHRPQWLSVIQFCLRISILILTAAVVGLLAHTLDIYHGTSGDTMAGQVPTWWPTKVNLTPSYILFSVGFANFCGSVVVLAFTIRKQFAMPMRWWNMFRVCTGIFAVVAWAVGLTAFRILEKGGDGSLEYYACKVQGDAGHGQHDYRMVCKEQNASFYIALASGIVDTLLTVTLAINAFGSKKLTPNDPEKD</sequence>
<feature type="transmembrane region" description="Helical" evidence="2">
    <location>
        <begin position="72"/>
        <end position="96"/>
    </location>
</feature>
<feature type="compositionally biased region" description="Basic and acidic residues" evidence="1">
    <location>
        <begin position="38"/>
        <end position="48"/>
    </location>
</feature>
<evidence type="ECO:0000313" key="3">
    <source>
        <dbReference type="EMBL" id="OCK76017.1"/>
    </source>
</evidence>
<accession>A0A8E2E286</accession>
<name>A0A8E2E286_9PEZI</name>
<keyword evidence="2" id="KW-0472">Membrane</keyword>
<dbReference type="PANTHER" id="PTHR42069">
    <property type="entry name" value="HYPHAL ANASTAMOSIS-8 PROTEIN"/>
    <property type="match status" value="1"/>
</dbReference>
<dbReference type="EMBL" id="KV745251">
    <property type="protein sequence ID" value="OCK76017.1"/>
    <property type="molecule type" value="Genomic_DNA"/>
</dbReference>
<evidence type="ECO:0000256" key="2">
    <source>
        <dbReference type="SAM" id="Phobius"/>
    </source>
</evidence>
<gene>
    <name evidence="3" type="ORF">K432DRAFT_307314</name>
</gene>
<dbReference type="OrthoDB" id="3932548at2759"/>
<feature type="transmembrane region" description="Helical" evidence="2">
    <location>
        <begin position="220"/>
        <end position="241"/>
    </location>
</feature>
<organism evidence="3 4">
    <name type="scientific">Lepidopterella palustris CBS 459.81</name>
    <dbReference type="NCBI Taxonomy" id="1314670"/>
    <lineage>
        <taxon>Eukaryota</taxon>
        <taxon>Fungi</taxon>
        <taxon>Dikarya</taxon>
        <taxon>Ascomycota</taxon>
        <taxon>Pezizomycotina</taxon>
        <taxon>Dothideomycetes</taxon>
        <taxon>Pleosporomycetidae</taxon>
        <taxon>Mytilinidiales</taxon>
        <taxon>Argynnaceae</taxon>
        <taxon>Lepidopterella</taxon>
    </lineage>
</organism>
<proteinExistence type="predicted"/>
<feature type="transmembrane region" description="Helical" evidence="2">
    <location>
        <begin position="161"/>
        <end position="185"/>
    </location>
</feature>
<dbReference type="Proteomes" id="UP000250266">
    <property type="component" value="Unassembled WGS sequence"/>
</dbReference>
<feature type="transmembrane region" description="Helical" evidence="2">
    <location>
        <begin position="128"/>
        <end position="149"/>
    </location>
</feature>
<reference evidence="3 4" key="1">
    <citation type="journal article" date="2016" name="Nat. Commun.">
        <title>Ectomycorrhizal ecology is imprinted in the genome of the dominant symbiotic fungus Cenococcum geophilum.</title>
        <authorList>
            <consortium name="DOE Joint Genome Institute"/>
            <person name="Peter M."/>
            <person name="Kohler A."/>
            <person name="Ohm R.A."/>
            <person name="Kuo A."/>
            <person name="Krutzmann J."/>
            <person name="Morin E."/>
            <person name="Arend M."/>
            <person name="Barry K.W."/>
            <person name="Binder M."/>
            <person name="Choi C."/>
            <person name="Clum A."/>
            <person name="Copeland A."/>
            <person name="Grisel N."/>
            <person name="Haridas S."/>
            <person name="Kipfer T."/>
            <person name="LaButti K."/>
            <person name="Lindquist E."/>
            <person name="Lipzen A."/>
            <person name="Maire R."/>
            <person name="Meier B."/>
            <person name="Mihaltcheva S."/>
            <person name="Molinier V."/>
            <person name="Murat C."/>
            <person name="Poggeler S."/>
            <person name="Quandt C.A."/>
            <person name="Sperisen C."/>
            <person name="Tritt A."/>
            <person name="Tisserant E."/>
            <person name="Crous P.W."/>
            <person name="Henrissat B."/>
            <person name="Nehls U."/>
            <person name="Egli S."/>
            <person name="Spatafora J.W."/>
            <person name="Grigoriev I.V."/>
            <person name="Martin F.M."/>
        </authorList>
    </citation>
    <scope>NUCLEOTIDE SEQUENCE [LARGE SCALE GENOMIC DNA]</scope>
    <source>
        <strain evidence="3 4">CBS 459.81</strain>
    </source>
</reference>
<evidence type="ECO:0000256" key="1">
    <source>
        <dbReference type="SAM" id="MobiDB-lite"/>
    </source>
</evidence>
<evidence type="ECO:0008006" key="5">
    <source>
        <dbReference type="Google" id="ProtNLM"/>
    </source>
</evidence>
<keyword evidence="2" id="KW-1133">Transmembrane helix</keyword>
<dbReference type="PANTHER" id="PTHR42069:SF1">
    <property type="entry name" value="MARVEL DOMAIN-CONTAINING PROTEIN"/>
    <property type="match status" value="1"/>
</dbReference>
<feature type="compositionally biased region" description="Polar residues" evidence="1">
    <location>
        <begin position="18"/>
        <end position="34"/>
    </location>
</feature>
<feature type="region of interest" description="Disordered" evidence="1">
    <location>
        <begin position="1"/>
        <end position="52"/>
    </location>
</feature>
<protein>
    <recommendedName>
        <fullName evidence="5">MARVEL domain-containing protein</fullName>
    </recommendedName>
</protein>
<keyword evidence="4" id="KW-1185">Reference proteome</keyword>
<keyword evidence="2" id="KW-0812">Transmembrane</keyword>